<gene>
    <name evidence="1" type="ordered locus">Os09g0116100</name>
    <name evidence="1" type="ORF">OSNPB_090116100</name>
</gene>
<sequence>IIENALEECENDFDSTIKFFLHLYVEPHRM</sequence>
<name>A0A0N7KQC8_ORYSJ</name>
<dbReference type="EMBL" id="AP014965">
    <property type="protein sequence ID" value="BAT06858.1"/>
    <property type="molecule type" value="Genomic_DNA"/>
</dbReference>
<dbReference type="InParanoid" id="A0A0N7KQC8"/>
<reference evidence="2" key="1">
    <citation type="journal article" date="2005" name="Nature">
        <title>The map-based sequence of the rice genome.</title>
        <authorList>
            <consortium name="International rice genome sequencing project (IRGSP)"/>
            <person name="Matsumoto T."/>
            <person name="Wu J."/>
            <person name="Kanamori H."/>
            <person name="Katayose Y."/>
            <person name="Fujisawa M."/>
            <person name="Namiki N."/>
            <person name="Mizuno H."/>
            <person name="Yamamoto K."/>
            <person name="Antonio B.A."/>
            <person name="Baba T."/>
            <person name="Sakata K."/>
            <person name="Nagamura Y."/>
            <person name="Aoki H."/>
            <person name="Arikawa K."/>
            <person name="Arita K."/>
            <person name="Bito T."/>
            <person name="Chiden Y."/>
            <person name="Fujitsuka N."/>
            <person name="Fukunaka R."/>
            <person name="Hamada M."/>
            <person name="Harada C."/>
            <person name="Hayashi A."/>
            <person name="Hijishita S."/>
            <person name="Honda M."/>
            <person name="Hosokawa S."/>
            <person name="Ichikawa Y."/>
            <person name="Idonuma A."/>
            <person name="Iijima M."/>
            <person name="Ikeda M."/>
            <person name="Ikeno M."/>
            <person name="Ito K."/>
            <person name="Ito S."/>
            <person name="Ito T."/>
            <person name="Ito Y."/>
            <person name="Ito Y."/>
            <person name="Iwabuchi A."/>
            <person name="Kamiya K."/>
            <person name="Karasawa W."/>
            <person name="Kurita K."/>
            <person name="Katagiri S."/>
            <person name="Kikuta A."/>
            <person name="Kobayashi H."/>
            <person name="Kobayashi N."/>
            <person name="Machita K."/>
            <person name="Maehara T."/>
            <person name="Masukawa M."/>
            <person name="Mizubayashi T."/>
            <person name="Mukai Y."/>
            <person name="Nagasaki H."/>
            <person name="Nagata Y."/>
            <person name="Naito S."/>
            <person name="Nakashima M."/>
            <person name="Nakama Y."/>
            <person name="Nakamichi Y."/>
            <person name="Nakamura M."/>
            <person name="Meguro A."/>
            <person name="Negishi M."/>
            <person name="Ohta I."/>
            <person name="Ohta T."/>
            <person name="Okamoto M."/>
            <person name="Ono N."/>
            <person name="Saji S."/>
            <person name="Sakaguchi M."/>
            <person name="Sakai K."/>
            <person name="Shibata M."/>
            <person name="Shimokawa T."/>
            <person name="Song J."/>
            <person name="Takazaki Y."/>
            <person name="Terasawa K."/>
            <person name="Tsugane M."/>
            <person name="Tsuji K."/>
            <person name="Ueda S."/>
            <person name="Waki K."/>
            <person name="Yamagata H."/>
            <person name="Yamamoto M."/>
            <person name="Yamamoto S."/>
            <person name="Yamane H."/>
            <person name="Yoshiki S."/>
            <person name="Yoshihara R."/>
            <person name="Yukawa K."/>
            <person name="Zhong H."/>
            <person name="Yano M."/>
            <person name="Yuan Q."/>
            <person name="Ouyang S."/>
            <person name="Liu J."/>
            <person name="Jones K.M."/>
            <person name="Gansberger K."/>
            <person name="Moffat K."/>
            <person name="Hill J."/>
            <person name="Bera J."/>
            <person name="Fadrosh D."/>
            <person name="Jin S."/>
            <person name="Johri S."/>
            <person name="Kim M."/>
            <person name="Overton L."/>
            <person name="Reardon M."/>
            <person name="Tsitrin T."/>
            <person name="Vuong H."/>
            <person name="Weaver B."/>
            <person name="Ciecko A."/>
            <person name="Tallon L."/>
            <person name="Jackson J."/>
            <person name="Pai G."/>
            <person name="Aken S.V."/>
            <person name="Utterback T."/>
            <person name="Reidmuller S."/>
            <person name="Feldblyum T."/>
            <person name="Hsiao J."/>
            <person name="Zismann V."/>
            <person name="Iobst S."/>
            <person name="de Vazeille A.R."/>
            <person name="Buell C.R."/>
            <person name="Ying K."/>
            <person name="Li Y."/>
            <person name="Lu T."/>
            <person name="Huang Y."/>
            <person name="Zhao Q."/>
            <person name="Feng Q."/>
            <person name="Zhang L."/>
            <person name="Zhu J."/>
            <person name="Weng Q."/>
            <person name="Mu J."/>
            <person name="Lu Y."/>
            <person name="Fan D."/>
            <person name="Liu Y."/>
            <person name="Guan J."/>
            <person name="Zhang Y."/>
            <person name="Yu S."/>
            <person name="Liu X."/>
            <person name="Zhang Y."/>
            <person name="Hong G."/>
            <person name="Han B."/>
            <person name="Choisne N."/>
            <person name="Demange N."/>
            <person name="Orjeda G."/>
            <person name="Samain S."/>
            <person name="Cattolico L."/>
            <person name="Pelletier E."/>
            <person name="Couloux A."/>
            <person name="Segurens B."/>
            <person name="Wincker P."/>
            <person name="D'Hont A."/>
            <person name="Scarpelli C."/>
            <person name="Weissenbach J."/>
            <person name="Salanoubat M."/>
            <person name="Quetier F."/>
            <person name="Yu Y."/>
            <person name="Kim H.R."/>
            <person name="Rambo T."/>
            <person name="Currie J."/>
            <person name="Collura K."/>
            <person name="Luo M."/>
            <person name="Yang T."/>
            <person name="Ammiraju J.S.S."/>
            <person name="Engler F."/>
            <person name="Soderlund C."/>
            <person name="Wing R.A."/>
            <person name="Palmer L.E."/>
            <person name="de la Bastide M."/>
            <person name="Spiegel L."/>
            <person name="Nascimento L."/>
            <person name="Zutavern T."/>
            <person name="O'Shaughnessy A."/>
            <person name="Dike S."/>
            <person name="Dedhia N."/>
            <person name="Preston R."/>
            <person name="Balija V."/>
            <person name="McCombie W.R."/>
            <person name="Chow T."/>
            <person name="Chen H."/>
            <person name="Chung M."/>
            <person name="Chen C."/>
            <person name="Shaw J."/>
            <person name="Wu H."/>
            <person name="Hsiao K."/>
            <person name="Chao Y."/>
            <person name="Chu M."/>
            <person name="Cheng C."/>
            <person name="Hour A."/>
            <person name="Lee P."/>
            <person name="Lin S."/>
            <person name="Lin Y."/>
            <person name="Liou J."/>
            <person name="Liu S."/>
            <person name="Hsing Y."/>
            <person name="Raghuvanshi S."/>
            <person name="Mohanty A."/>
            <person name="Bharti A.K."/>
            <person name="Gaur A."/>
            <person name="Gupta V."/>
            <person name="Kumar D."/>
            <person name="Ravi V."/>
            <person name="Vij S."/>
            <person name="Kapur A."/>
            <person name="Khurana P."/>
            <person name="Khurana P."/>
            <person name="Khurana J.P."/>
            <person name="Tyagi A.K."/>
            <person name="Gaikwad K."/>
            <person name="Singh A."/>
            <person name="Dalal V."/>
            <person name="Srivastava S."/>
            <person name="Dixit A."/>
            <person name="Pal A.K."/>
            <person name="Ghazi I.A."/>
            <person name="Yadav M."/>
            <person name="Pandit A."/>
            <person name="Bhargava A."/>
            <person name="Sureshbabu K."/>
            <person name="Batra K."/>
            <person name="Sharma T.R."/>
            <person name="Mohapatra T."/>
            <person name="Singh N.K."/>
            <person name="Messing J."/>
            <person name="Nelson A.B."/>
            <person name="Fuks G."/>
            <person name="Kavchok S."/>
            <person name="Keizer G."/>
            <person name="Linton E."/>
            <person name="Llaca V."/>
            <person name="Song R."/>
            <person name="Tanyolac B."/>
            <person name="Young S."/>
            <person name="Ho-Il K."/>
            <person name="Hahn J.H."/>
            <person name="Sangsakoo G."/>
            <person name="Vanavichit A."/>
            <person name="de Mattos Luiz.A.T."/>
            <person name="Zimmer P.D."/>
            <person name="Malone G."/>
            <person name="Dellagostin O."/>
            <person name="de Oliveira A.C."/>
            <person name="Bevan M."/>
            <person name="Bancroft I."/>
            <person name="Minx P."/>
            <person name="Cordum H."/>
            <person name="Wilson R."/>
            <person name="Cheng Z."/>
            <person name="Jin W."/>
            <person name="Jiang J."/>
            <person name="Leong S.A."/>
            <person name="Iwama H."/>
            <person name="Gojobori T."/>
            <person name="Itoh T."/>
            <person name="Niimura Y."/>
            <person name="Fujii Y."/>
            <person name="Habara T."/>
            <person name="Sakai H."/>
            <person name="Sato Y."/>
            <person name="Wilson G."/>
            <person name="Kumar K."/>
            <person name="McCouch S."/>
            <person name="Juretic N."/>
            <person name="Hoen D."/>
            <person name="Wright S."/>
            <person name="Bruskiewich R."/>
            <person name="Bureau T."/>
            <person name="Miyao A."/>
            <person name="Hirochika H."/>
            <person name="Nishikawa T."/>
            <person name="Kadowaki K."/>
            <person name="Sugiura M."/>
            <person name="Burr B."/>
            <person name="Sasaki T."/>
        </authorList>
    </citation>
    <scope>NUCLEOTIDE SEQUENCE [LARGE SCALE GENOMIC DNA]</scope>
    <source>
        <strain evidence="2">cv. Nipponbare</strain>
    </source>
</reference>
<feature type="non-terminal residue" evidence="1">
    <location>
        <position position="1"/>
    </location>
</feature>
<dbReference type="AlphaFoldDB" id="A0A0N7KQC8"/>
<dbReference type="Gramene" id="Os09t0116100-01">
    <property type="protein sequence ID" value="Os09t0116100-01"/>
    <property type="gene ID" value="Os09g0116100"/>
</dbReference>
<dbReference type="PaxDb" id="39947-A0A0N7KQC8"/>
<proteinExistence type="predicted"/>
<dbReference type="Proteomes" id="UP000059680">
    <property type="component" value="Chromosome 9"/>
</dbReference>
<reference evidence="1 2" key="2">
    <citation type="journal article" date="2013" name="Plant Cell Physiol.">
        <title>Rice Annotation Project Database (RAP-DB): an integrative and interactive database for rice genomics.</title>
        <authorList>
            <person name="Sakai H."/>
            <person name="Lee S.S."/>
            <person name="Tanaka T."/>
            <person name="Numa H."/>
            <person name="Kim J."/>
            <person name="Kawahara Y."/>
            <person name="Wakimoto H."/>
            <person name="Yang C.C."/>
            <person name="Iwamoto M."/>
            <person name="Abe T."/>
            <person name="Yamada Y."/>
            <person name="Muto A."/>
            <person name="Inokuchi H."/>
            <person name="Ikemura T."/>
            <person name="Matsumoto T."/>
            <person name="Sasaki T."/>
            <person name="Itoh T."/>
        </authorList>
    </citation>
    <scope>NUCLEOTIDE SEQUENCE [LARGE SCALE GENOMIC DNA]</scope>
    <source>
        <strain evidence="2">cv. Nipponbare</strain>
    </source>
</reference>
<evidence type="ECO:0000313" key="1">
    <source>
        <dbReference type="EMBL" id="BAT06858.1"/>
    </source>
</evidence>
<accession>A0A0N7KQC8</accession>
<reference evidence="1 2" key="3">
    <citation type="journal article" date="2013" name="Rice">
        <title>Improvement of the Oryza sativa Nipponbare reference genome using next generation sequence and optical map data.</title>
        <authorList>
            <person name="Kawahara Y."/>
            <person name="de la Bastide M."/>
            <person name="Hamilton J.P."/>
            <person name="Kanamori H."/>
            <person name="McCombie W.R."/>
            <person name="Ouyang S."/>
            <person name="Schwartz D.C."/>
            <person name="Tanaka T."/>
            <person name="Wu J."/>
            <person name="Zhou S."/>
            <person name="Childs K.L."/>
            <person name="Davidson R.M."/>
            <person name="Lin H."/>
            <person name="Quesada-Ocampo L."/>
            <person name="Vaillancourt B."/>
            <person name="Sakai H."/>
            <person name="Lee S.S."/>
            <person name="Kim J."/>
            <person name="Numa H."/>
            <person name="Itoh T."/>
            <person name="Buell C.R."/>
            <person name="Matsumoto T."/>
        </authorList>
    </citation>
    <scope>NUCLEOTIDE SEQUENCE [LARGE SCALE GENOMIC DNA]</scope>
    <source>
        <strain evidence="2">cv. Nipponbare</strain>
    </source>
</reference>
<evidence type="ECO:0000313" key="2">
    <source>
        <dbReference type="Proteomes" id="UP000059680"/>
    </source>
</evidence>
<keyword evidence="2" id="KW-1185">Reference proteome</keyword>
<organism evidence="1 2">
    <name type="scientific">Oryza sativa subsp. japonica</name>
    <name type="common">Rice</name>
    <dbReference type="NCBI Taxonomy" id="39947"/>
    <lineage>
        <taxon>Eukaryota</taxon>
        <taxon>Viridiplantae</taxon>
        <taxon>Streptophyta</taxon>
        <taxon>Embryophyta</taxon>
        <taxon>Tracheophyta</taxon>
        <taxon>Spermatophyta</taxon>
        <taxon>Magnoliopsida</taxon>
        <taxon>Liliopsida</taxon>
        <taxon>Poales</taxon>
        <taxon>Poaceae</taxon>
        <taxon>BOP clade</taxon>
        <taxon>Oryzoideae</taxon>
        <taxon>Oryzeae</taxon>
        <taxon>Oryzinae</taxon>
        <taxon>Oryza</taxon>
        <taxon>Oryza sativa</taxon>
    </lineage>
</organism>
<protein>
    <submittedName>
        <fullName evidence="1">Os09g0116100 protein</fullName>
    </submittedName>
</protein>